<dbReference type="OrthoDB" id="5832575at2759"/>
<evidence type="ECO:0000313" key="3">
    <source>
        <dbReference type="Proteomes" id="UP000233556"/>
    </source>
</evidence>
<dbReference type="Proteomes" id="UP000233556">
    <property type="component" value="Unassembled WGS sequence"/>
</dbReference>
<keyword evidence="1" id="KW-0175">Coiled coil</keyword>
<reference evidence="3" key="1">
    <citation type="submission" date="2017-11" db="EMBL/GenBank/DDBJ databases">
        <authorList>
            <person name="Lima N.C."/>
            <person name="Parody-Merino A.M."/>
            <person name="Battley P.F."/>
            <person name="Fidler A.E."/>
            <person name="Prosdocimi F."/>
        </authorList>
    </citation>
    <scope>NUCLEOTIDE SEQUENCE [LARGE SCALE GENOMIC DNA]</scope>
</reference>
<organism evidence="2 3">
    <name type="scientific">Limosa lapponica baueri</name>
    <dbReference type="NCBI Taxonomy" id="1758121"/>
    <lineage>
        <taxon>Eukaryota</taxon>
        <taxon>Metazoa</taxon>
        <taxon>Chordata</taxon>
        <taxon>Craniata</taxon>
        <taxon>Vertebrata</taxon>
        <taxon>Euteleostomi</taxon>
        <taxon>Archelosauria</taxon>
        <taxon>Archosauria</taxon>
        <taxon>Dinosauria</taxon>
        <taxon>Saurischia</taxon>
        <taxon>Theropoda</taxon>
        <taxon>Coelurosauria</taxon>
        <taxon>Aves</taxon>
        <taxon>Neognathae</taxon>
        <taxon>Neoaves</taxon>
        <taxon>Charadriiformes</taxon>
        <taxon>Scolopacidae</taxon>
        <taxon>Limosa</taxon>
    </lineage>
</organism>
<evidence type="ECO:0000313" key="2">
    <source>
        <dbReference type="EMBL" id="PKU33605.1"/>
    </source>
</evidence>
<dbReference type="EMBL" id="KZ509916">
    <property type="protein sequence ID" value="PKU33605.1"/>
    <property type="molecule type" value="Genomic_DNA"/>
</dbReference>
<dbReference type="InterPro" id="IPR039139">
    <property type="entry name" value="CCDC170-like"/>
</dbReference>
<accession>A0A2I0TIM1</accession>
<gene>
    <name evidence="2" type="ORF">llap_16091</name>
</gene>
<name>A0A2I0TIM1_LIMLA</name>
<evidence type="ECO:0000256" key="1">
    <source>
        <dbReference type="SAM" id="Coils"/>
    </source>
</evidence>
<feature type="coiled-coil region" evidence="1">
    <location>
        <begin position="161"/>
        <end position="317"/>
    </location>
</feature>
<proteinExistence type="predicted"/>
<sequence length="331" mass="38660">MSRLLSLQTRVQEMEEEACVLTTSKNQAELTAQAAFKENRELKEELHEQNAKLNKYLKECEESMTQASKMSRKYEDLLTQLSGFLDTDIREKEKPQEHLTSKYLKFLEQLNEKMKLDSLAAEVGFDMNEDAILARVEQLVKLEGDAVIENKTMAYSLRRKLKTQKEKLESKELHMNLLRQKITQLEEEKQVRSALAAERDEANLAVRKLHKMMERLQNQLDLARETNTDLKAKLSETNELKIKTLEQNRTIEELNKSQSKLERMKEKAEKQLTSVKSELLLKEHKAAEDKEKNRNMLEAVTSEMKVLKTTLAELEKRERQVCSAFHGYHYV</sequence>
<feature type="coiled-coil region" evidence="1">
    <location>
        <begin position="25"/>
        <end position="66"/>
    </location>
</feature>
<reference evidence="3" key="2">
    <citation type="submission" date="2017-12" db="EMBL/GenBank/DDBJ databases">
        <title>Genome sequence of the Bar-tailed Godwit (Limosa lapponica baueri).</title>
        <authorList>
            <person name="Lima N.C.B."/>
            <person name="Parody-Merino A.M."/>
            <person name="Battley P.F."/>
            <person name="Fidler A.E."/>
            <person name="Prosdocimi F."/>
        </authorList>
    </citation>
    <scope>NUCLEOTIDE SEQUENCE [LARGE SCALE GENOMIC DNA]</scope>
</reference>
<dbReference type="PANTHER" id="PTHR18863:SF4">
    <property type="entry name" value="COILED-COIL DOMAIN-CONTAINING PROTEIN 170"/>
    <property type="match status" value="1"/>
</dbReference>
<evidence type="ECO:0008006" key="4">
    <source>
        <dbReference type="Google" id="ProtNLM"/>
    </source>
</evidence>
<keyword evidence="3" id="KW-1185">Reference proteome</keyword>
<dbReference type="AlphaFoldDB" id="A0A2I0TIM1"/>
<protein>
    <recommendedName>
        <fullName evidence="4">Coiled-coil domain-containing protein 170</fullName>
    </recommendedName>
</protein>
<dbReference type="PANTHER" id="PTHR18863">
    <property type="entry name" value="TSEC-2-RELATED"/>
    <property type="match status" value="1"/>
</dbReference>